<dbReference type="AlphaFoldDB" id="A0A6I6MKM7"/>
<dbReference type="Proteomes" id="UP000431269">
    <property type="component" value="Chromosome"/>
</dbReference>
<evidence type="ECO:0000256" key="4">
    <source>
        <dbReference type="PROSITE-ProRule" id="PRU00335"/>
    </source>
</evidence>
<dbReference type="SUPFAM" id="SSF48498">
    <property type="entry name" value="Tetracyclin repressor-like, C-terminal domain"/>
    <property type="match status" value="1"/>
</dbReference>
<dbReference type="InterPro" id="IPR009057">
    <property type="entry name" value="Homeodomain-like_sf"/>
</dbReference>
<evidence type="ECO:0000259" key="5">
    <source>
        <dbReference type="PROSITE" id="PS50977"/>
    </source>
</evidence>
<dbReference type="SUPFAM" id="SSF46689">
    <property type="entry name" value="Homeodomain-like"/>
    <property type="match status" value="1"/>
</dbReference>
<dbReference type="InterPro" id="IPR054156">
    <property type="entry name" value="YxaF_TetR_C"/>
</dbReference>
<evidence type="ECO:0000256" key="2">
    <source>
        <dbReference type="ARBA" id="ARBA00023125"/>
    </source>
</evidence>
<keyword evidence="3" id="KW-0804">Transcription</keyword>
<protein>
    <submittedName>
        <fullName evidence="6">Putative HTH-type transcriptional regulator YxaF</fullName>
    </submittedName>
</protein>
<dbReference type="Gene3D" id="1.10.357.10">
    <property type="entry name" value="Tetracycline Repressor, domain 2"/>
    <property type="match status" value="1"/>
</dbReference>
<dbReference type="Pfam" id="PF21993">
    <property type="entry name" value="TetR_C_13_2"/>
    <property type="match status" value="1"/>
</dbReference>
<gene>
    <name evidence="6" type="primary">yxaF_1</name>
    <name evidence="6" type="ORF">DSM104635_00518</name>
</gene>
<organism evidence="6 7">
    <name type="scientific">Terricaulis silvestris</name>
    <dbReference type="NCBI Taxonomy" id="2686094"/>
    <lineage>
        <taxon>Bacteria</taxon>
        <taxon>Pseudomonadati</taxon>
        <taxon>Pseudomonadota</taxon>
        <taxon>Alphaproteobacteria</taxon>
        <taxon>Caulobacterales</taxon>
        <taxon>Caulobacteraceae</taxon>
        <taxon>Terricaulis</taxon>
    </lineage>
</organism>
<proteinExistence type="predicted"/>
<dbReference type="GO" id="GO:0003677">
    <property type="term" value="F:DNA binding"/>
    <property type="evidence" value="ECO:0007669"/>
    <property type="project" value="UniProtKB-UniRule"/>
</dbReference>
<dbReference type="Pfam" id="PF00440">
    <property type="entry name" value="TetR_N"/>
    <property type="match status" value="1"/>
</dbReference>
<evidence type="ECO:0000256" key="3">
    <source>
        <dbReference type="ARBA" id="ARBA00023163"/>
    </source>
</evidence>
<evidence type="ECO:0000256" key="1">
    <source>
        <dbReference type="ARBA" id="ARBA00023015"/>
    </source>
</evidence>
<evidence type="ECO:0000313" key="6">
    <source>
        <dbReference type="EMBL" id="QGZ93706.1"/>
    </source>
</evidence>
<name>A0A6I6MKM7_9CAUL</name>
<reference evidence="7" key="1">
    <citation type="submission" date="2019-12" db="EMBL/GenBank/DDBJ databases">
        <title>Complete genome of Terracaulis silvestris 0127_4.</title>
        <authorList>
            <person name="Vieira S."/>
            <person name="Riedel T."/>
            <person name="Sproer C."/>
            <person name="Pascual J."/>
            <person name="Boedeker C."/>
            <person name="Overmann J."/>
        </authorList>
    </citation>
    <scope>NUCLEOTIDE SEQUENCE [LARGE SCALE GENOMIC DNA]</scope>
    <source>
        <strain evidence="7">0127_4</strain>
    </source>
</reference>
<keyword evidence="2 4" id="KW-0238">DNA-binding</keyword>
<dbReference type="PANTHER" id="PTHR47506">
    <property type="entry name" value="TRANSCRIPTIONAL REGULATORY PROTEIN"/>
    <property type="match status" value="1"/>
</dbReference>
<dbReference type="PANTHER" id="PTHR47506:SF3">
    <property type="entry name" value="HTH-TYPE TRANSCRIPTIONAL REGULATOR LMRA"/>
    <property type="match status" value="1"/>
</dbReference>
<accession>A0A6I6MKM7</accession>
<feature type="domain" description="HTH tetR-type" evidence="5">
    <location>
        <begin position="1"/>
        <end position="50"/>
    </location>
</feature>
<sequence length="173" mass="18189">MGLIARKGVQGTSFSEVLEAAGAPRGSLYHHFPGGKDELVLAAMDEASRLALGAIERARGQPADKVAESFISFWRTVLTRSGLEAGCALLAVTLGADTAAQRERAGELFKRFRKVLREMLVEGGVPADRAEGLAAGLLSACEGAVAVARAEASIKPFNLVAAEQVRAIRAAMR</sequence>
<dbReference type="EMBL" id="CP047045">
    <property type="protein sequence ID" value="QGZ93706.1"/>
    <property type="molecule type" value="Genomic_DNA"/>
</dbReference>
<dbReference type="InterPro" id="IPR036271">
    <property type="entry name" value="Tet_transcr_reg_TetR-rel_C_sf"/>
</dbReference>
<keyword evidence="1" id="KW-0805">Transcription regulation</keyword>
<dbReference type="KEGG" id="tsv:DSM104635_00518"/>
<feature type="DNA-binding region" description="H-T-H motif" evidence="4">
    <location>
        <begin position="13"/>
        <end position="32"/>
    </location>
</feature>
<evidence type="ECO:0000313" key="7">
    <source>
        <dbReference type="Proteomes" id="UP000431269"/>
    </source>
</evidence>
<dbReference type="InterPro" id="IPR001647">
    <property type="entry name" value="HTH_TetR"/>
</dbReference>
<dbReference type="PROSITE" id="PS50977">
    <property type="entry name" value="HTH_TETR_2"/>
    <property type="match status" value="1"/>
</dbReference>
<keyword evidence="7" id="KW-1185">Reference proteome</keyword>